<dbReference type="OMA" id="FKSEMRI"/>
<keyword evidence="2 3" id="KW-0040">ANK repeat</keyword>
<name>G4Z6D1_PHYSP</name>
<dbReference type="RefSeq" id="XP_009525098.1">
    <property type="nucleotide sequence ID" value="XM_009526803.1"/>
</dbReference>
<feature type="coiled-coil region" evidence="4">
    <location>
        <begin position="309"/>
        <end position="340"/>
    </location>
</feature>
<organism evidence="7 8">
    <name type="scientific">Phytophthora sojae (strain P6497)</name>
    <name type="common">Soybean stem and root rot agent</name>
    <name type="synonym">Phytophthora megasperma f. sp. glycines</name>
    <dbReference type="NCBI Taxonomy" id="1094619"/>
    <lineage>
        <taxon>Eukaryota</taxon>
        <taxon>Sar</taxon>
        <taxon>Stramenopiles</taxon>
        <taxon>Oomycota</taxon>
        <taxon>Peronosporomycetes</taxon>
        <taxon>Peronosporales</taxon>
        <taxon>Peronosporaceae</taxon>
        <taxon>Phytophthora</taxon>
    </lineage>
</organism>
<dbReference type="SMART" id="SM00239">
    <property type="entry name" value="C2"/>
    <property type="match status" value="1"/>
</dbReference>
<evidence type="ECO:0000256" key="4">
    <source>
        <dbReference type="SAM" id="Coils"/>
    </source>
</evidence>
<feature type="domain" description="C2" evidence="6">
    <location>
        <begin position="490"/>
        <end position="612"/>
    </location>
</feature>
<dbReference type="PANTHER" id="PTHR24171:SF8">
    <property type="entry name" value="BRCA1-ASSOCIATED RING DOMAIN PROTEIN 1"/>
    <property type="match status" value="1"/>
</dbReference>
<dbReference type="InterPro" id="IPR000008">
    <property type="entry name" value="C2_dom"/>
</dbReference>
<keyword evidence="1" id="KW-0677">Repeat</keyword>
<feature type="region of interest" description="Disordered" evidence="5">
    <location>
        <begin position="415"/>
        <end position="434"/>
    </location>
</feature>
<keyword evidence="4" id="KW-0175">Coiled coil</keyword>
<dbReference type="PANTHER" id="PTHR24171">
    <property type="entry name" value="ANKYRIN REPEAT DOMAIN-CONTAINING PROTEIN 39-RELATED"/>
    <property type="match status" value="1"/>
</dbReference>
<protein>
    <recommendedName>
        <fullName evidence="6">C2 domain-containing protein</fullName>
    </recommendedName>
</protein>
<evidence type="ECO:0000313" key="8">
    <source>
        <dbReference type="Proteomes" id="UP000002640"/>
    </source>
</evidence>
<dbReference type="Pfam" id="PF00168">
    <property type="entry name" value="C2"/>
    <property type="match status" value="1"/>
</dbReference>
<dbReference type="SMR" id="G4Z6D1"/>
<dbReference type="Pfam" id="PF12796">
    <property type="entry name" value="Ank_2"/>
    <property type="match status" value="1"/>
</dbReference>
<gene>
    <name evidence="7" type="ORF">PHYSODRAFT_558000</name>
</gene>
<feature type="compositionally biased region" description="Basic residues" evidence="5">
    <location>
        <begin position="425"/>
        <end position="434"/>
    </location>
</feature>
<evidence type="ECO:0000256" key="3">
    <source>
        <dbReference type="PROSITE-ProRule" id="PRU00023"/>
    </source>
</evidence>
<dbReference type="PROSITE" id="PS50004">
    <property type="entry name" value="C2"/>
    <property type="match status" value="1"/>
</dbReference>
<dbReference type="InterPro" id="IPR035892">
    <property type="entry name" value="C2_domain_sf"/>
</dbReference>
<feature type="compositionally biased region" description="Basic and acidic residues" evidence="5">
    <location>
        <begin position="415"/>
        <end position="424"/>
    </location>
</feature>
<evidence type="ECO:0000259" key="6">
    <source>
        <dbReference type="PROSITE" id="PS50004"/>
    </source>
</evidence>
<dbReference type="KEGG" id="psoj:PHYSODRAFT_558000"/>
<evidence type="ECO:0000256" key="5">
    <source>
        <dbReference type="SAM" id="MobiDB-lite"/>
    </source>
</evidence>
<proteinExistence type="predicted"/>
<feature type="repeat" description="ANK" evidence="3">
    <location>
        <begin position="191"/>
        <end position="223"/>
    </location>
</feature>
<dbReference type="PROSITE" id="PS50297">
    <property type="entry name" value="ANK_REP_REGION"/>
    <property type="match status" value="2"/>
</dbReference>
<dbReference type="EMBL" id="JH159153">
    <property type="protein sequence ID" value="EGZ22381.1"/>
    <property type="molecule type" value="Genomic_DNA"/>
</dbReference>
<sequence length="682" mass="78687">MPDVTEVTEQLAVRLQTLYRARRARREAVELANSAYLKCWDAVSGLAYYCNLRTGLSSWKKPLLLAARDPAETPADDAHLSLKDRQKRREESLVFKKKCEEERRELTLRHRRKIARAMRRFERNLMEDKTRTRQERQEKLKNDNQQLLQDLSDGKKKENVQTIREAAMRGNLDRVEKLLGIGFSADAESAMGLTPLLAACQSDHLEVVRRLLFSGASVNHVHVKTGRTALMEAASRAKPPVLKELLRYGAQIHVEDVQGETVFDCMKDAANREIIERACHIWSAENAALFPAGFRRVSLAYALISKRQRDAYETEKVVTRRELIQLKQELQRKCVEAKVRYDQDIRGSSFEPTLMRRLSSMEVADLKYDAERRALLLEIQDAVDRLRESERPQFIPEPVILNVLSFCSRHWFDSDPQRPREATKKQKRKTAKKKITRTRSQLLMALNVPPTSLRPPPDQLSEELEARYTSCQHSIKELCDQLLATASNEHFDTVNGVSRDSSGTSLATVDVFVEQAENLPYRDPRIGDMIDPFVRVFLRSASVLDSTEVFKTEMRIADRNPVWDFRCRIVAVPSTQKELCVQVVDTKREDVAGEVIIPLRSLLDQREHSNWHVMPLTLRQQILEKKPRDQPARIRVCVKLTHTKSIVLTRELQQLLKTREALVKKRRDIIQDALNTRLQQLP</sequence>
<dbReference type="CDD" id="cd00030">
    <property type="entry name" value="C2"/>
    <property type="match status" value="1"/>
</dbReference>
<evidence type="ECO:0000256" key="1">
    <source>
        <dbReference type="ARBA" id="ARBA00022737"/>
    </source>
</evidence>
<feature type="compositionally biased region" description="Basic and acidic residues" evidence="5">
    <location>
        <begin position="127"/>
        <end position="142"/>
    </location>
</feature>
<dbReference type="SUPFAM" id="SSF49562">
    <property type="entry name" value="C2 domain (Calcium/lipid-binding domain, CaLB)"/>
    <property type="match status" value="1"/>
</dbReference>
<dbReference type="SMART" id="SM00248">
    <property type="entry name" value="ANK"/>
    <property type="match status" value="3"/>
</dbReference>
<dbReference type="Gene3D" id="2.60.40.150">
    <property type="entry name" value="C2 domain"/>
    <property type="match status" value="1"/>
</dbReference>
<feature type="region of interest" description="Disordered" evidence="5">
    <location>
        <begin position="127"/>
        <end position="146"/>
    </location>
</feature>
<dbReference type="InterPro" id="IPR036770">
    <property type="entry name" value="Ankyrin_rpt-contain_sf"/>
</dbReference>
<dbReference type="Gene3D" id="2.20.70.10">
    <property type="match status" value="1"/>
</dbReference>
<dbReference type="GO" id="GO:0004842">
    <property type="term" value="F:ubiquitin-protein transferase activity"/>
    <property type="evidence" value="ECO:0007669"/>
    <property type="project" value="TreeGrafter"/>
</dbReference>
<feature type="repeat" description="ANK" evidence="3">
    <location>
        <begin position="225"/>
        <end position="257"/>
    </location>
</feature>
<dbReference type="SUPFAM" id="SSF48403">
    <property type="entry name" value="Ankyrin repeat"/>
    <property type="match status" value="1"/>
</dbReference>
<dbReference type="InParanoid" id="G4Z6D1"/>
<dbReference type="GO" id="GO:0085020">
    <property type="term" value="P:protein K6-linked ubiquitination"/>
    <property type="evidence" value="ECO:0007669"/>
    <property type="project" value="TreeGrafter"/>
</dbReference>
<dbReference type="Proteomes" id="UP000002640">
    <property type="component" value="Unassembled WGS sequence"/>
</dbReference>
<dbReference type="AlphaFoldDB" id="G4Z6D1"/>
<evidence type="ECO:0000256" key="2">
    <source>
        <dbReference type="ARBA" id="ARBA00023043"/>
    </source>
</evidence>
<accession>G4Z6D1</accession>
<evidence type="ECO:0000313" key="7">
    <source>
        <dbReference type="EMBL" id="EGZ22381.1"/>
    </source>
</evidence>
<dbReference type="InterPro" id="IPR002110">
    <property type="entry name" value="Ankyrin_rpt"/>
</dbReference>
<reference evidence="7 8" key="1">
    <citation type="journal article" date="2006" name="Science">
        <title>Phytophthora genome sequences uncover evolutionary origins and mechanisms of pathogenesis.</title>
        <authorList>
            <person name="Tyler B.M."/>
            <person name="Tripathy S."/>
            <person name="Zhang X."/>
            <person name="Dehal P."/>
            <person name="Jiang R.H."/>
            <person name="Aerts A."/>
            <person name="Arredondo F.D."/>
            <person name="Baxter L."/>
            <person name="Bensasson D."/>
            <person name="Beynon J.L."/>
            <person name="Chapman J."/>
            <person name="Damasceno C.M."/>
            <person name="Dorrance A.E."/>
            <person name="Dou D."/>
            <person name="Dickerman A.W."/>
            <person name="Dubchak I.L."/>
            <person name="Garbelotto M."/>
            <person name="Gijzen M."/>
            <person name="Gordon S.G."/>
            <person name="Govers F."/>
            <person name="Grunwald N.J."/>
            <person name="Huang W."/>
            <person name="Ivors K.L."/>
            <person name="Jones R.W."/>
            <person name="Kamoun S."/>
            <person name="Krampis K."/>
            <person name="Lamour K.H."/>
            <person name="Lee M.K."/>
            <person name="McDonald W.H."/>
            <person name="Medina M."/>
            <person name="Meijer H.J."/>
            <person name="Nordberg E.K."/>
            <person name="Maclean D.J."/>
            <person name="Ospina-Giraldo M.D."/>
            <person name="Morris P.F."/>
            <person name="Phuntumart V."/>
            <person name="Putnam N.H."/>
            <person name="Rash S."/>
            <person name="Rose J.K."/>
            <person name="Sakihama Y."/>
            <person name="Salamov A.A."/>
            <person name="Savidor A."/>
            <person name="Scheuring C.F."/>
            <person name="Smith B.M."/>
            <person name="Sobral B.W."/>
            <person name="Terry A."/>
            <person name="Torto-Alalibo T.A."/>
            <person name="Win J."/>
            <person name="Xu Z."/>
            <person name="Zhang H."/>
            <person name="Grigoriev I.V."/>
            <person name="Rokhsar D.S."/>
            <person name="Boore J.L."/>
        </authorList>
    </citation>
    <scope>NUCLEOTIDE SEQUENCE [LARGE SCALE GENOMIC DNA]</scope>
    <source>
        <strain evidence="7 8">P6497</strain>
    </source>
</reference>
<keyword evidence="8" id="KW-1185">Reference proteome</keyword>
<dbReference type="GeneID" id="20663297"/>
<dbReference type="Gene3D" id="1.25.40.20">
    <property type="entry name" value="Ankyrin repeat-containing domain"/>
    <property type="match status" value="1"/>
</dbReference>
<dbReference type="PROSITE" id="PS50088">
    <property type="entry name" value="ANK_REPEAT"/>
    <property type="match status" value="2"/>
</dbReference>